<dbReference type="EMBL" id="VSSQ01034152">
    <property type="protein sequence ID" value="MPM86000.1"/>
    <property type="molecule type" value="Genomic_DNA"/>
</dbReference>
<accession>A0A645D8Y0</accession>
<dbReference type="AlphaFoldDB" id="A0A645D8Y0"/>
<evidence type="ECO:0000313" key="1">
    <source>
        <dbReference type="EMBL" id="MPM86000.1"/>
    </source>
</evidence>
<name>A0A645D8Y0_9ZZZZ</name>
<comment type="caution">
    <text evidence="1">The sequence shown here is derived from an EMBL/GenBank/DDBJ whole genome shotgun (WGS) entry which is preliminary data.</text>
</comment>
<sequence>MVVAHRARERARLNRLPEVVFQLVLLVVDRNHAALRAKERLVRGAGDDLRAFLKRHLEVRADETQHMRHVVHDRGGNLLLVHKRTDLAHGLFMQHHRLAEDDEFRAIPLDDLLGLLHVDFEEIFTQHGEIHHSGALRRRIDCNIVVQSAHRLRAEVPAFDDVVVEDVAEAFGRALAIETVFVVHQRGKHGDVAHLT</sequence>
<reference evidence="1" key="1">
    <citation type="submission" date="2019-08" db="EMBL/GenBank/DDBJ databases">
        <authorList>
            <person name="Kucharzyk K."/>
            <person name="Murdoch R.W."/>
            <person name="Higgins S."/>
            <person name="Loffler F."/>
        </authorList>
    </citation>
    <scope>NUCLEOTIDE SEQUENCE</scope>
</reference>
<proteinExistence type="predicted"/>
<gene>
    <name evidence="1" type="ORF">SDC9_133083</name>
</gene>
<organism evidence="1">
    <name type="scientific">bioreactor metagenome</name>
    <dbReference type="NCBI Taxonomy" id="1076179"/>
    <lineage>
        <taxon>unclassified sequences</taxon>
        <taxon>metagenomes</taxon>
        <taxon>ecological metagenomes</taxon>
    </lineage>
</organism>
<protein>
    <submittedName>
        <fullName evidence="1">Uncharacterized protein</fullName>
    </submittedName>
</protein>